<dbReference type="RefSeq" id="WP_209628275.1">
    <property type="nucleotide sequence ID" value="NZ_PRDG01000004.1"/>
</dbReference>
<comment type="caution">
    <text evidence="7">The sequence shown here is derived from an EMBL/GenBank/DDBJ whole genome shotgun (WGS) entry which is preliminary data.</text>
</comment>
<accession>A0ABS5B4P4</accession>
<gene>
    <name evidence="7" type="ORF">C4K46_07450</name>
</gene>
<keyword evidence="2" id="KW-1003">Cell membrane</keyword>
<evidence type="ECO:0000256" key="6">
    <source>
        <dbReference type="SAM" id="Phobius"/>
    </source>
</evidence>
<keyword evidence="4 6" id="KW-1133">Transmembrane helix</keyword>
<evidence type="ECO:0000256" key="1">
    <source>
        <dbReference type="ARBA" id="ARBA00004651"/>
    </source>
</evidence>
<dbReference type="InterPro" id="IPR010343">
    <property type="entry name" value="ArAE_1"/>
</dbReference>
<evidence type="ECO:0000313" key="7">
    <source>
        <dbReference type="EMBL" id="MBP2623775.1"/>
    </source>
</evidence>
<evidence type="ECO:0008006" key="9">
    <source>
        <dbReference type="Google" id="ProtNLM"/>
    </source>
</evidence>
<evidence type="ECO:0000313" key="8">
    <source>
        <dbReference type="Proteomes" id="UP001519296"/>
    </source>
</evidence>
<organism evidence="7 8">
    <name type="scientific">Streptococcus oricebi</name>
    <dbReference type="NCBI Taxonomy" id="1547447"/>
    <lineage>
        <taxon>Bacteria</taxon>
        <taxon>Bacillati</taxon>
        <taxon>Bacillota</taxon>
        <taxon>Bacilli</taxon>
        <taxon>Lactobacillales</taxon>
        <taxon>Streptococcaceae</taxon>
        <taxon>Streptococcus</taxon>
    </lineage>
</organism>
<dbReference type="Proteomes" id="UP001519296">
    <property type="component" value="Unassembled WGS sequence"/>
</dbReference>
<keyword evidence="3 6" id="KW-0812">Transmembrane</keyword>
<feature type="transmembrane region" description="Helical" evidence="6">
    <location>
        <begin position="92"/>
        <end position="113"/>
    </location>
</feature>
<keyword evidence="5 6" id="KW-0472">Membrane</keyword>
<name>A0ABS5B4P4_9STRE</name>
<feature type="transmembrane region" description="Helical" evidence="6">
    <location>
        <begin position="68"/>
        <end position="85"/>
    </location>
</feature>
<proteinExistence type="predicted"/>
<sequence>MTYFKKYKFDKSKFKLGMRTFKTGLAVFIVLLVFGFFGWRGLQIGALTAVFSLREDFDQSVHFGTSRILGNSIGGFFALAFFLINNFFQDQYWVTLVFVPICCMLTIMTNVAMNNKAGVIGGVSALLIISLSIPAGDTIFYVFERVFETFIGVFIAILVNYDVDRLRGHLRIKQKKE</sequence>
<protein>
    <recommendedName>
        <fullName evidence="9">Aromatic acid exporter family protein</fullName>
    </recommendedName>
</protein>
<evidence type="ECO:0000256" key="2">
    <source>
        <dbReference type="ARBA" id="ARBA00022475"/>
    </source>
</evidence>
<dbReference type="EMBL" id="PRDG01000004">
    <property type="protein sequence ID" value="MBP2623775.1"/>
    <property type="molecule type" value="Genomic_DNA"/>
</dbReference>
<comment type="subcellular location">
    <subcellularLocation>
        <location evidence="1">Cell membrane</location>
        <topology evidence="1">Multi-pass membrane protein</topology>
    </subcellularLocation>
</comment>
<evidence type="ECO:0000256" key="4">
    <source>
        <dbReference type="ARBA" id="ARBA00022989"/>
    </source>
</evidence>
<reference evidence="7 8" key="1">
    <citation type="submission" date="2018-02" db="EMBL/GenBank/DDBJ databases">
        <title>Draft genome sequence of Streptococcus oricebi CCUG 70868T type strain.</title>
        <authorList>
            <person name="Mendez V."/>
            <person name="Salva-Serra F."/>
            <person name="Jaen-Luchoro D."/>
            <person name="Gonzales-Siles L."/>
            <person name="Karlsson R."/>
            <person name="Engstrom-Jakobsson H."/>
            <person name="Busquets A."/>
            <person name="Gomila M."/>
            <person name="Pineiro-Iglesias B."/>
            <person name="Bennasar-Figueras A."/>
            <person name="Seeger M."/>
            <person name="Moore E."/>
        </authorList>
    </citation>
    <scope>NUCLEOTIDE SEQUENCE [LARGE SCALE GENOMIC DNA]</scope>
    <source>
        <strain evidence="7 8">CCUG 70868</strain>
    </source>
</reference>
<evidence type="ECO:0000256" key="3">
    <source>
        <dbReference type="ARBA" id="ARBA00022692"/>
    </source>
</evidence>
<keyword evidence="8" id="KW-1185">Reference proteome</keyword>
<evidence type="ECO:0000256" key="5">
    <source>
        <dbReference type="ARBA" id="ARBA00023136"/>
    </source>
</evidence>
<dbReference type="Pfam" id="PF06081">
    <property type="entry name" value="ArAE_1"/>
    <property type="match status" value="1"/>
</dbReference>